<reference evidence="1" key="1">
    <citation type="journal article" date="2019" name="bioRxiv">
        <title>The Genome of the Zebra Mussel, Dreissena polymorpha: A Resource for Invasive Species Research.</title>
        <authorList>
            <person name="McCartney M.A."/>
            <person name="Auch B."/>
            <person name="Kono T."/>
            <person name="Mallez S."/>
            <person name="Zhang Y."/>
            <person name="Obille A."/>
            <person name="Becker A."/>
            <person name="Abrahante J.E."/>
            <person name="Garbe J."/>
            <person name="Badalamenti J.P."/>
            <person name="Herman A."/>
            <person name="Mangelson H."/>
            <person name="Liachko I."/>
            <person name="Sullivan S."/>
            <person name="Sone E.D."/>
            <person name="Koren S."/>
            <person name="Silverstein K.A.T."/>
            <person name="Beckman K.B."/>
            <person name="Gohl D.M."/>
        </authorList>
    </citation>
    <scope>NUCLEOTIDE SEQUENCE</scope>
    <source>
        <strain evidence="1">Duluth1</strain>
        <tissue evidence="1">Whole animal</tissue>
    </source>
</reference>
<gene>
    <name evidence="1" type="ORF">DPMN_135283</name>
</gene>
<dbReference type="AlphaFoldDB" id="A0A9D4G1J2"/>
<sequence length="97" mass="11097">MHNCQVICAKYFKPTSYLSSGLFEVAHPRYCSIASTQQDRLTIQVKEMHYSNEFFPCYAEVLFVSIETFTVISNDYFATFLKLGKHSSSCSVRCVCV</sequence>
<dbReference type="EMBL" id="JAIWYP010000006">
    <property type="protein sequence ID" value="KAH3806953.1"/>
    <property type="molecule type" value="Genomic_DNA"/>
</dbReference>
<evidence type="ECO:0000313" key="2">
    <source>
        <dbReference type="Proteomes" id="UP000828390"/>
    </source>
</evidence>
<name>A0A9D4G1J2_DREPO</name>
<accession>A0A9D4G1J2</accession>
<protein>
    <submittedName>
        <fullName evidence="1">Uncharacterized protein</fullName>
    </submittedName>
</protein>
<evidence type="ECO:0000313" key="1">
    <source>
        <dbReference type="EMBL" id="KAH3806953.1"/>
    </source>
</evidence>
<keyword evidence="2" id="KW-1185">Reference proteome</keyword>
<proteinExistence type="predicted"/>
<organism evidence="1 2">
    <name type="scientific">Dreissena polymorpha</name>
    <name type="common">Zebra mussel</name>
    <name type="synonym">Mytilus polymorpha</name>
    <dbReference type="NCBI Taxonomy" id="45954"/>
    <lineage>
        <taxon>Eukaryota</taxon>
        <taxon>Metazoa</taxon>
        <taxon>Spiralia</taxon>
        <taxon>Lophotrochozoa</taxon>
        <taxon>Mollusca</taxon>
        <taxon>Bivalvia</taxon>
        <taxon>Autobranchia</taxon>
        <taxon>Heteroconchia</taxon>
        <taxon>Euheterodonta</taxon>
        <taxon>Imparidentia</taxon>
        <taxon>Neoheterodontei</taxon>
        <taxon>Myida</taxon>
        <taxon>Dreissenoidea</taxon>
        <taxon>Dreissenidae</taxon>
        <taxon>Dreissena</taxon>
    </lineage>
</organism>
<reference evidence="1" key="2">
    <citation type="submission" date="2020-11" db="EMBL/GenBank/DDBJ databases">
        <authorList>
            <person name="McCartney M.A."/>
            <person name="Auch B."/>
            <person name="Kono T."/>
            <person name="Mallez S."/>
            <person name="Becker A."/>
            <person name="Gohl D.M."/>
            <person name="Silverstein K.A.T."/>
            <person name="Koren S."/>
            <person name="Bechman K.B."/>
            <person name="Herman A."/>
            <person name="Abrahante J.E."/>
            <person name="Garbe J."/>
        </authorList>
    </citation>
    <scope>NUCLEOTIDE SEQUENCE</scope>
    <source>
        <strain evidence="1">Duluth1</strain>
        <tissue evidence="1">Whole animal</tissue>
    </source>
</reference>
<dbReference type="Proteomes" id="UP000828390">
    <property type="component" value="Unassembled WGS sequence"/>
</dbReference>
<comment type="caution">
    <text evidence="1">The sequence shown here is derived from an EMBL/GenBank/DDBJ whole genome shotgun (WGS) entry which is preliminary data.</text>
</comment>